<keyword evidence="2" id="KW-1185">Reference proteome</keyword>
<comment type="caution">
    <text evidence="1">The sequence shown here is derived from an EMBL/GenBank/DDBJ whole genome shotgun (WGS) entry which is preliminary data.</text>
</comment>
<protein>
    <recommendedName>
        <fullName evidence="3">Preprotein translocase subunit YajC</fullName>
    </recommendedName>
</protein>
<organism evidence="1 2">
    <name type="scientific">Xylophilus ampelinus</name>
    <dbReference type="NCBI Taxonomy" id="54067"/>
    <lineage>
        <taxon>Bacteria</taxon>
        <taxon>Pseudomonadati</taxon>
        <taxon>Pseudomonadota</taxon>
        <taxon>Betaproteobacteria</taxon>
        <taxon>Burkholderiales</taxon>
        <taxon>Xylophilus</taxon>
    </lineage>
</organism>
<reference evidence="1 2" key="1">
    <citation type="submission" date="2018-06" db="EMBL/GenBank/DDBJ databases">
        <title>Genomic Encyclopedia of Type Strains, Phase III (KMG-III): the genomes of soil and plant-associated and newly described type strains.</title>
        <authorList>
            <person name="Whitman W."/>
        </authorList>
    </citation>
    <scope>NUCLEOTIDE SEQUENCE [LARGE SCALE GENOMIC DNA]</scope>
    <source>
        <strain evidence="1 2">CECT 7646</strain>
    </source>
</reference>
<evidence type="ECO:0000313" key="1">
    <source>
        <dbReference type="EMBL" id="PYE78834.1"/>
    </source>
</evidence>
<evidence type="ECO:0008006" key="3">
    <source>
        <dbReference type="Google" id="ProtNLM"/>
    </source>
</evidence>
<dbReference type="NCBIfam" id="NF041023">
    <property type="entry name" value="PP0621_fam"/>
    <property type="match status" value="1"/>
</dbReference>
<dbReference type="InterPro" id="IPR049708">
    <property type="entry name" value="PP0621-like"/>
</dbReference>
<dbReference type="AlphaFoldDB" id="A0A318T031"/>
<name>A0A318T031_9BURK</name>
<dbReference type="Proteomes" id="UP000247540">
    <property type="component" value="Unassembled WGS sequence"/>
</dbReference>
<dbReference type="OrthoDB" id="9814432at2"/>
<gene>
    <name evidence="1" type="ORF">DFQ15_10426</name>
</gene>
<accession>A0A318T031</accession>
<sequence>MKLLVVLVAVALFVWLWRSGRRAPPATPPPASRPPLPEAMVRCEHCGLHLPRGDALVSRDGTFCGPAHQRLGRNPDAAP</sequence>
<dbReference type="RefSeq" id="WP_110464783.1">
    <property type="nucleotide sequence ID" value="NZ_JAMOFZ010000004.1"/>
</dbReference>
<proteinExistence type="predicted"/>
<dbReference type="EMBL" id="QJTC01000004">
    <property type="protein sequence ID" value="PYE78834.1"/>
    <property type="molecule type" value="Genomic_DNA"/>
</dbReference>
<evidence type="ECO:0000313" key="2">
    <source>
        <dbReference type="Proteomes" id="UP000247540"/>
    </source>
</evidence>